<feature type="compositionally biased region" description="Basic and acidic residues" evidence="1">
    <location>
        <begin position="136"/>
        <end position="145"/>
    </location>
</feature>
<dbReference type="EMBL" id="CP141883">
    <property type="protein sequence ID" value="WRT65316.1"/>
    <property type="molecule type" value="Genomic_DNA"/>
</dbReference>
<dbReference type="GeneID" id="87954390"/>
<evidence type="ECO:0000313" key="2">
    <source>
        <dbReference type="EMBL" id="WRT65316.1"/>
    </source>
</evidence>
<evidence type="ECO:0000256" key="1">
    <source>
        <dbReference type="SAM" id="MobiDB-lite"/>
    </source>
</evidence>
<name>A0ABZ1CX89_9TREE</name>
<dbReference type="Proteomes" id="UP001329825">
    <property type="component" value="Chromosome 3"/>
</dbReference>
<dbReference type="RefSeq" id="XP_062790056.1">
    <property type="nucleotide sequence ID" value="XM_062934005.1"/>
</dbReference>
<keyword evidence="3" id="KW-1185">Reference proteome</keyword>
<evidence type="ECO:0000313" key="3">
    <source>
        <dbReference type="Proteomes" id="UP001329825"/>
    </source>
</evidence>
<gene>
    <name evidence="2" type="ORF">IL334_002259</name>
</gene>
<protein>
    <submittedName>
        <fullName evidence="2">Uncharacterized protein</fullName>
    </submittedName>
</protein>
<organism evidence="2 3">
    <name type="scientific">Kwoniella shivajii</name>
    <dbReference type="NCBI Taxonomy" id="564305"/>
    <lineage>
        <taxon>Eukaryota</taxon>
        <taxon>Fungi</taxon>
        <taxon>Dikarya</taxon>
        <taxon>Basidiomycota</taxon>
        <taxon>Agaricomycotina</taxon>
        <taxon>Tremellomycetes</taxon>
        <taxon>Tremellales</taxon>
        <taxon>Cryptococcaceae</taxon>
        <taxon>Kwoniella</taxon>
    </lineage>
</organism>
<reference evidence="2 3" key="1">
    <citation type="submission" date="2024-01" db="EMBL/GenBank/DDBJ databases">
        <title>Comparative genomics of Cryptococcus and Kwoniella reveals pathogenesis evolution and contrasting modes of karyotype evolution via chromosome fusion or intercentromeric recombination.</title>
        <authorList>
            <person name="Coelho M.A."/>
            <person name="David-Palma M."/>
            <person name="Shea T."/>
            <person name="Bowers K."/>
            <person name="McGinley-Smith S."/>
            <person name="Mohammad A.W."/>
            <person name="Gnirke A."/>
            <person name="Yurkov A.M."/>
            <person name="Nowrousian M."/>
            <person name="Sun S."/>
            <person name="Cuomo C.A."/>
            <person name="Heitman J."/>
        </authorList>
    </citation>
    <scope>NUCLEOTIDE SEQUENCE [LARGE SCALE GENOMIC DNA]</scope>
    <source>
        <strain evidence="2">CBS 11374</strain>
    </source>
</reference>
<accession>A0ABZ1CX89</accession>
<sequence length="245" mass="27797">MEPIDEESRLIFTSTIKNYIRVWFLYAISAMPAALRTDDESEVKKDDFLQYFQSTGEQASRTLENMKTTIKYAIKHENDPNAIGTMDPTSFESLKTHMYCSTKWWPAKLNDTESFAHAISGLQYGAAYAKAWKQSRRGETTERGSSHQQQTELSDLHETTDIPSQSSEEERLLNLAESSQGDNQVRDDPETETDLVMSSYSPEGRGLGGNGSEDGDEWKPTVMSEEELRHLNKNLFPNLRRPASP</sequence>
<feature type="region of interest" description="Disordered" evidence="1">
    <location>
        <begin position="135"/>
        <end position="245"/>
    </location>
</feature>
<proteinExistence type="predicted"/>